<keyword evidence="1" id="KW-1133">Transmembrane helix</keyword>
<keyword evidence="1" id="KW-0812">Transmembrane</keyword>
<feature type="transmembrane region" description="Helical" evidence="1">
    <location>
        <begin position="91"/>
        <end position="111"/>
    </location>
</feature>
<feature type="transmembrane region" description="Helical" evidence="1">
    <location>
        <begin position="143"/>
        <end position="160"/>
    </location>
</feature>
<feature type="transmembrane region" description="Helical" evidence="1">
    <location>
        <begin position="224"/>
        <end position="250"/>
    </location>
</feature>
<dbReference type="OrthoDB" id="67850at2759"/>
<dbReference type="AlphaFoldDB" id="A0A4Q2D895"/>
<evidence type="ECO:0000313" key="3">
    <source>
        <dbReference type="Proteomes" id="UP000290288"/>
    </source>
</evidence>
<proteinExistence type="predicted"/>
<gene>
    <name evidence="2" type="ORF">EST38_g11028</name>
</gene>
<dbReference type="Pfam" id="PF09531">
    <property type="entry name" value="Ndc1_Nup"/>
    <property type="match status" value="1"/>
</dbReference>
<keyword evidence="3" id="KW-1185">Reference proteome</keyword>
<evidence type="ECO:0000256" key="1">
    <source>
        <dbReference type="SAM" id="Phobius"/>
    </source>
</evidence>
<feature type="transmembrane region" description="Helical" evidence="1">
    <location>
        <begin position="53"/>
        <end position="71"/>
    </location>
</feature>
<name>A0A4Q2D895_9AGAR</name>
<accession>A0A4Q2D895</accession>
<keyword evidence="1" id="KW-0472">Membrane</keyword>
<feature type="non-terminal residue" evidence="2">
    <location>
        <position position="260"/>
    </location>
</feature>
<reference evidence="2 3" key="1">
    <citation type="submission" date="2019-01" db="EMBL/GenBank/DDBJ databases">
        <title>Draft genome sequence of Psathyrella aberdarensis IHI B618.</title>
        <authorList>
            <person name="Buettner E."/>
            <person name="Kellner H."/>
        </authorList>
    </citation>
    <scope>NUCLEOTIDE SEQUENCE [LARGE SCALE GENOMIC DNA]</scope>
    <source>
        <strain evidence="2 3">IHI B618</strain>
    </source>
</reference>
<feature type="transmembrane region" description="Helical" evidence="1">
    <location>
        <begin position="180"/>
        <end position="204"/>
    </location>
</feature>
<protein>
    <submittedName>
        <fullName evidence="2">Uncharacterized protein</fullName>
    </submittedName>
</protein>
<evidence type="ECO:0000313" key="2">
    <source>
        <dbReference type="EMBL" id="RXW14826.1"/>
    </source>
</evidence>
<dbReference type="STRING" id="2316362.A0A4Q2D895"/>
<organism evidence="2 3">
    <name type="scientific">Candolleomyces aberdarensis</name>
    <dbReference type="NCBI Taxonomy" id="2316362"/>
    <lineage>
        <taxon>Eukaryota</taxon>
        <taxon>Fungi</taxon>
        <taxon>Dikarya</taxon>
        <taxon>Basidiomycota</taxon>
        <taxon>Agaricomycotina</taxon>
        <taxon>Agaricomycetes</taxon>
        <taxon>Agaricomycetidae</taxon>
        <taxon>Agaricales</taxon>
        <taxon>Agaricineae</taxon>
        <taxon>Psathyrellaceae</taxon>
        <taxon>Candolleomyces</taxon>
    </lineage>
</organism>
<dbReference type="EMBL" id="SDEE01000639">
    <property type="protein sequence ID" value="RXW14826.1"/>
    <property type="molecule type" value="Genomic_DNA"/>
</dbReference>
<comment type="caution">
    <text evidence="2">The sequence shown here is derived from an EMBL/GenBank/DDBJ whole genome shotgun (WGS) entry which is preliminary data.</text>
</comment>
<dbReference type="Proteomes" id="UP000290288">
    <property type="component" value="Unassembled WGS sequence"/>
</dbReference>
<dbReference type="InterPro" id="IPR019049">
    <property type="entry name" value="Nucleoporin_prot_Ndc1/Nup"/>
</dbReference>
<sequence>MSSTPQGSRFRTSTPVRAITSTLVNRSSPSLPPATQTYEPLVKSVLRYRLSRVFVKAALLCWAVNTVWAVWYLGGLGELGFGGILVTPFKFTTLLGALTFWISTVTPVIVLRKIFLTPTRTSSSSPKTTMASALTKRSTQPALVAYALSSVAVAFLHVYVQTREEKLTVFVKSKKHPQYLNGRFLFLVISQLVASSALLFRNLLKDRFAFRWVGMSSQSPSPFLQVLTSFFVSVVSISASLPLACVVFGLGRMVVLPSLY</sequence>